<dbReference type="EMBL" id="LIUT01000002">
    <property type="protein sequence ID" value="KOR87546.1"/>
    <property type="molecule type" value="Genomic_DNA"/>
</dbReference>
<proteinExistence type="predicted"/>
<comment type="caution">
    <text evidence="2">The sequence shown here is derived from an EMBL/GenBank/DDBJ whole genome shotgun (WGS) entry which is preliminary data.</text>
</comment>
<dbReference type="AlphaFoldDB" id="A0A0M1NZA3"/>
<dbReference type="RefSeq" id="WP_054403702.1">
    <property type="nucleotide sequence ID" value="NZ_LIUT01000002.1"/>
</dbReference>
<evidence type="ECO:0000313" key="2">
    <source>
        <dbReference type="EMBL" id="KOR87546.1"/>
    </source>
</evidence>
<keyword evidence="1" id="KW-0812">Transmembrane</keyword>
<dbReference type="PATRIC" id="fig|1705565.3.peg.229"/>
<dbReference type="Proteomes" id="UP000036932">
    <property type="component" value="Unassembled WGS sequence"/>
</dbReference>
<evidence type="ECO:0000313" key="3">
    <source>
        <dbReference type="Proteomes" id="UP000036932"/>
    </source>
</evidence>
<gene>
    <name evidence="2" type="ORF">AM231_16670</name>
</gene>
<reference evidence="3" key="1">
    <citation type="submission" date="2015-08" db="EMBL/GenBank/DDBJ databases">
        <title>Genome sequencing project for genomic taxonomy and phylogenomics of Bacillus-like bacteria.</title>
        <authorList>
            <person name="Liu B."/>
            <person name="Wang J."/>
            <person name="Zhu Y."/>
            <person name="Liu G."/>
            <person name="Chen Q."/>
            <person name="Chen Z."/>
            <person name="Lan J."/>
            <person name="Che J."/>
            <person name="Ge C."/>
            <person name="Shi H."/>
            <person name="Pan Z."/>
            <person name="Liu X."/>
        </authorList>
    </citation>
    <scope>NUCLEOTIDE SEQUENCE [LARGE SCALE GENOMIC DNA]</scope>
    <source>
        <strain evidence="3">FJAT-22460</strain>
    </source>
</reference>
<protein>
    <submittedName>
        <fullName evidence="2">Uncharacterized protein</fullName>
    </submittedName>
</protein>
<dbReference type="OrthoDB" id="2066193at2"/>
<evidence type="ECO:0000256" key="1">
    <source>
        <dbReference type="SAM" id="Phobius"/>
    </source>
</evidence>
<sequence length="309" mass="35994">MNDILGVIAIIALVILASFLIIDKYKQYKKLKSYFKEELQKLELISPELYRHKNSMIAIDIENTTIASICFNRPTELYTFKTDYILPSSTNKVILAFNETDYEFMIIISRENGGIVRRYHFLDIRDIEVIEEHEIIEQKEFITHIYMKLYVDDIEIPYFLIDFLRFRVRVNSKNHFNIRDIAEESMEKIKILILRASKDSTANNREGVVKVSNVSFNISGNVYGAMMATQGAATMNNNIYINEIEKMIEENGGNDKEELRIMVNEIRELLEDKEEIKKGILLKYSDQLEKHSWITGAIAQLTLGWLIGK</sequence>
<organism evidence="2 3">
    <name type="scientific">Paenibacillus solani</name>
    <dbReference type="NCBI Taxonomy" id="1705565"/>
    <lineage>
        <taxon>Bacteria</taxon>
        <taxon>Bacillati</taxon>
        <taxon>Bacillota</taxon>
        <taxon>Bacilli</taxon>
        <taxon>Bacillales</taxon>
        <taxon>Paenibacillaceae</taxon>
        <taxon>Paenibacillus</taxon>
    </lineage>
</organism>
<keyword evidence="1" id="KW-0472">Membrane</keyword>
<feature type="transmembrane region" description="Helical" evidence="1">
    <location>
        <begin position="6"/>
        <end position="22"/>
    </location>
</feature>
<keyword evidence="3" id="KW-1185">Reference proteome</keyword>
<keyword evidence="1" id="KW-1133">Transmembrane helix</keyword>
<accession>A0A0M1NZA3</accession>
<name>A0A0M1NZA3_9BACL</name>